<dbReference type="GO" id="GO:0005524">
    <property type="term" value="F:ATP binding"/>
    <property type="evidence" value="ECO:0007669"/>
    <property type="project" value="UniProtKB-KW"/>
</dbReference>
<gene>
    <name evidence="20" type="primary">mgtA</name>
    <name evidence="20" type="ORF">OL599_10745</name>
</gene>
<evidence type="ECO:0000256" key="5">
    <source>
        <dbReference type="ARBA" id="ARBA00013555"/>
    </source>
</evidence>
<keyword evidence="9 18" id="KW-0812">Transmembrane</keyword>
<dbReference type="InterPro" id="IPR004014">
    <property type="entry name" value="ATPase_P-typ_cation-transptr_N"/>
</dbReference>
<name>A0AA41YN13_9PROT</name>
<evidence type="ECO:0000256" key="6">
    <source>
        <dbReference type="ARBA" id="ARBA00022475"/>
    </source>
</evidence>
<feature type="domain" description="Cation-transporting P-type ATPase N-terminal" evidence="19">
    <location>
        <begin position="42"/>
        <end position="115"/>
    </location>
</feature>
<dbReference type="InterPro" id="IPR008250">
    <property type="entry name" value="ATPase_P-typ_transduc_dom_A_sf"/>
</dbReference>
<reference evidence="20" key="2">
    <citation type="submission" date="2022-10" db="EMBL/GenBank/DDBJ databases">
        <authorList>
            <person name="Trinh H.N."/>
        </authorList>
    </citation>
    <scope>NUCLEOTIDE SEQUENCE</scope>
    <source>
        <strain evidence="20">RN2-1</strain>
    </source>
</reference>
<dbReference type="NCBIfam" id="NF011702">
    <property type="entry name" value="PRK15122.1"/>
    <property type="match status" value="1"/>
</dbReference>
<keyword evidence="6" id="KW-1003">Cell membrane</keyword>
<keyword evidence="10" id="KW-0547">Nucleotide-binding</keyword>
<dbReference type="InterPro" id="IPR059000">
    <property type="entry name" value="ATPase_P-type_domA"/>
</dbReference>
<evidence type="ECO:0000256" key="2">
    <source>
        <dbReference type="ARBA" id="ARBA00004429"/>
    </source>
</evidence>
<feature type="transmembrane region" description="Helical" evidence="18">
    <location>
        <begin position="767"/>
        <end position="791"/>
    </location>
</feature>
<dbReference type="InterPro" id="IPR018303">
    <property type="entry name" value="ATPase_P-typ_P_site"/>
</dbReference>
<feature type="transmembrane region" description="Helical" evidence="18">
    <location>
        <begin position="314"/>
        <end position="338"/>
    </location>
</feature>
<evidence type="ECO:0000256" key="18">
    <source>
        <dbReference type="SAM" id="Phobius"/>
    </source>
</evidence>
<dbReference type="NCBIfam" id="TIGR01524">
    <property type="entry name" value="ATPase-IIIB_Mg"/>
    <property type="match status" value="1"/>
</dbReference>
<dbReference type="PROSITE" id="PS00154">
    <property type="entry name" value="ATPASE_E1_E2"/>
    <property type="match status" value="1"/>
</dbReference>
<dbReference type="Gene3D" id="2.70.150.10">
    <property type="entry name" value="Calcium-transporting ATPase, cytoplasmic transduction domain A"/>
    <property type="match status" value="1"/>
</dbReference>
<reference evidence="20" key="1">
    <citation type="submission" date="2022-09" db="EMBL/GenBank/DDBJ databases">
        <title>Rhodovastum sp. nov. RN2-1 isolated from soil in Seongnam, South Korea.</title>
        <authorList>
            <person name="Le N.T."/>
        </authorList>
    </citation>
    <scope>NUCLEOTIDE SEQUENCE</scope>
    <source>
        <strain evidence="20">RN2-1</strain>
    </source>
</reference>
<evidence type="ECO:0000313" key="20">
    <source>
        <dbReference type="EMBL" id="MCW3475048.1"/>
    </source>
</evidence>
<organism evidence="20 21">
    <name type="scientific">Limobrevibacterium gyesilva</name>
    <dbReference type="NCBI Taxonomy" id="2991712"/>
    <lineage>
        <taxon>Bacteria</taxon>
        <taxon>Pseudomonadati</taxon>
        <taxon>Pseudomonadota</taxon>
        <taxon>Alphaproteobacteria</taxon>
        <taxon>Acetobacterales</taxon>
        <taxon>Acetobacteraceae</taxon>
        <taxon>Limobrevibacterium</taxon>
    </lineage>
</organism>
<protein>
    <recommendedName>
        <fullName evidence="5">Magnesium-transporting ATPase, P-type 1</fullName>
        <ecNumber evidence="4">7.2.2.14</ecNumber>
    </recommendedName>
    <alternativeName>
        <fullName evidence="16">Mg(2+) transport ATPase, P-type 1</fullName>
    </alternativeName>
</protein>
<dbReference type="InterPro" id="IPR006068">
    <property type="entry name" value="ATPase_P-typ_cation-transptr_C"/>
</dbReference>
<dbReference type="SUPFAM" id="SSF56784">
    <property type="entry name" value="HAD-like"/>
    <property type="match status" value="1"/>
</dbReference>
<dbReference type="NCBIfam" id="TIGR01494">
    <property type="entry name" value="ATPase_P-type"/>
    <property type="match status" value="2"/>
</dbReference>
<dbReference type="PANTHER" id="PTHR42861">
    <property type="entry name" value="CALCIUM-TRANSPORTING ATPASE"/>
    <property type="match status" value="1"/>
</dbReference>
<evidence type="ECO:0000256" key="11">
    <source>
        <dbReference type="ARBA" id="ARBA00022840"/>
    </source>
</evidence>
<dbReference type="Pfam" id="PF13246">
    <property type="entry name" value="Cation_ATPase"/>
    <property type="match status" value="1"/>
</dbReference>
<dbReference type="SUPFAM" id="SSF81653">
    <property type="entry name" value="Calcium ATPase, transduction domain A"/>
    <property type="match status" value="1"/>
</dbReference>
<dbReference type="CDD" id="cd02077">
    <property type="entry name" value="P-type_ATPase_Mg"/>
    <property type="match status" value="1"/>
</dbReference>
<evidence type="ECO:0000256" key="10">
    <source>
        <dbReference type="ARBA" id="ARBA00022741"/>
    </source>
</evidence>
<dbReference type="InterPro" id="IPR023298">
    <property type="entry name" value="ATPase_P-typ_TM_dom_sf"/>
</dbReference>
<keyword evidence="13" id="KW-1278">Translocase</keyword>
<evidence type="ECO:0000256" key="8">
    <source>
        <dbReference type="ARBA" id="ARBA00022553"/>
    </source>
</evidence>
<dbReference type="InterPro" id="IPR036412">
    <property type="entry name" value="HAD-like_sf"/>
</dbReference>
<dbReference type="Proteomes" id="UP001165679">
    <property type="component" value="Unassembled WGS sequence"/>
</dbReference>
<evidence type="ECO:0000256" key="7">
    <source>
        <dbReference type="ARBA" id="ARBA00022519"/>
    </source>
</evidence>
<evidence type="ECO:0000256" key="9">
    <source>
        <dbReference type="ARBA" id="ARBA00022692"/>
    </source>
</evidence>
<evidence type="ECO:0000256" key="12">
    <source>
        <dbReference type="ARBA" id="ARBA00022842"/>
    </source>
</evidence>
<dbReference type="SFLD" id="SFLDG00002">
    <property type="entry name" value="C1.7:_P-type_atpase_like"/>
    <property type="match status" value="1"/>
</dbReference>
<dbReference type="SFLD" id="SFLDF00027">
    <property type="entry name" value="p-type_atpase"/>
    <property type="match status" value="1"/>
</dbReference>
<comment type="similarity">
    <text evidence="3">Belongs to the cation transport ATPase (P-type) (TC 3.A.3) family. Type IIIB subfamily.</text>
</comment>
<dbReference type="GO" id="GO:0005886">
    <property type="term" value="C:plasma membrane"/>
    <property type="evidence" value="ECO:0007669"/>
    <property type="project" value="UniProtKB-SubCell"/>
</dbReference>
<feature type="transmembrane region" description="Helical" evidence="18">
    <location>
        <begin position="864"/>
        <end position="884"/>
    </location>
</feature>
<evidence type="ECO:0000256" key="14">
    <source>
        <dbReference type="ARBA" id="ARBA00022989"/>
    </source>
</evidence>
<feature type="transmembrane region" description="Helical" evidence="18">
    <location>
        <begin position="797"/>
        <end position="818"/>
    </location>
</feature>
<keyword evidence="7" id="KW-0997">Cell inner membrane</keyword>
<dbReference type="RefSeq" id="WP_264713741.1">
    <property type="nucleotide sequence ID" value="NZ_JAPDNT010000006.1"/>
</dbReference>
<dbReference type="SMART" id="SM00831">
    <property type="entry name" value="Cation_ATPase_N"/>
    <property type="match status" value="1"/>
</dbReference>
<dbReference type="GO" id="GO:0016887">
    <property type="term" value="F:ATP hydrolysis activity"/>
    <property type="evidence" value="ECO:0007669"/>
    <property type="project" value="InterPro"/>
</dbReference>
<keyword evidence="14 18" id="KW-1133">Transmembrane helix</keyword>
<feature type="transmembrane region" description="Helical" evidence="18">
    <location>
        <begin position="830"/>
        <end position="852"/>
    </location>
</feature>
<proteinExistence type="inferred from homology"/>
<dbReference type="Gene3D" id="1.20.1110.10">
    <property type="entry name" value="Calcium-transporting ATPase, transmembrane domain"/>
    <property type="match status" value="1"/>
</dbReference>
<sequence length="894" mass="96271">MTAREITAGETPSQTARLRLLRWFRRPAAPATAAISSATVLALGRTPPAELLRSLGTSLDGLAESEAARRLASAGPNLVARERPQTLPREILGRARNPLNFLLLALAGVSWLTGDARAAIVIALMVVLSVSLSVVQEHRSNKAAAELRALVKTTATVRRVAADGTRTVREVPVDALVPGDVVQLAAGDLVPGDLRLLATKDLHINQSALTGEAMPVEKSEVVPDHAAGEAFDLPNFCFMGSNVLSGTGLGVILQTGPATYFGKLADSVIGSRVETSFDKGITRFTWLMIRFIGVMVPAVFLINGLTKGDWLEALLFATAVAVGLTPEMLPMIVTVNLAKGAIAMARKRVIVKRLNAIQNFGAMDVLCTDKTGTLTQDRIILQYHLDFEGEESTRVLEYAFLNSRHQSGLKNLLDEAVVQHAARPEHAALAAACAGYTKVDEIPFDFQRRRLSVVLSRADGSHLMITKGAVEEVFAVCDRYMLGDSGGPLDPTHLDDAKREMEKLNGEGFRVVAVAFRDIAAPKAAYGVADEAGMTLVGYIAFLDPPKESVAAAIVQLHRSGVAVKILTGDNPVITRTICRQVGLEPGRIVLGSEVEAMSDSQLAEVAETACVFAKMAPAQKARIIEALQHRGHVVGFMGDGINDGPALKAADVGISVDTAVDIAKESADIILLEKSLAVLGDGILEGRKIFGNITKYIKMGASSNFGNMFSVLGASIFLPFLPMAPIQVLTNNLLYDFSQTTIPTDNVDAEYLSVPRSWDIGNITKFVLFIGPISSIFDYATFFTMIYLFGAWDSPGLFQAGWFVESLLTQTLIIHIIRTARIPFFESRASTPLIATTIVICLIGAAIPYSALGTTLGFHPLPLLYWPCVIAMMGLYAVLTHLVKTWFVRRWGM</sequence>
<evidence type="ECO:0000256" key="3">
    <source>
        <dbReference type="ARBA" id="ARBA00008746"/>
    </source>
</evidence>
<dbReference type="Pfam" id="PF00690">
    <property type="entry name" value="Cation_ATPase_N"/>
    <property type="match status" value="1"/>
</dbReference>
<feature type="transmembrane region" description="Helical" evidence="18">
    <location>
        <begin position="118"/>
        <end position="135"/>
    </location>
</feature>
<dbReference type="Pfam" id="PF00689">
    <property type="entry name" value="Cation_ATPase_C"/>
    <property type="match status" value="1"/>
</dbReference>
<comment type="caution">
    <text evidence="20">The sequence shown here is derived from an EMBL/GenBank/DDBJ whole genome shotgun (WGS) entry which is preliminary data.</text>
</comment>
<dbReference type="GO" id="GO:0015444">
    <property type="term" value="F:P-type magnesium transporter activity"/>
    <property type="evidence" value="ECO:0007669"/>
    <property type="project" value="UniProtKB-EC"/>
</dbReference>
<dbReference type="InterPro" id="IPR023299">
    <property type="entry name" value="ATPase_P-typ_cyto_dom_N"/>
</dbReference>
<dbReference type="PRINTS" id="PR01836">
    <property type="entry name" value="MGATPASE"/>
</dbReference>
<evidence type="ECO:0000313" key="21">
    <source>
        <dbReference type="Proteomes" id="UP001165679"/>
    </source>
</evidence>
<keyword evidence="21" id="KW-1185">Reference proteome</keyword>
<dbReference type="SUPFAM" id="SSF81665">
    <property type="entry name" value="Calcium ATPase, transmembrane domain M"/>
    <property type="match status" value="1"/>
</dbReference>
<comment type="subcellular location">
    <subcellularLocation>
        <location evidence="2">Cell inner membrane</location>
        <topology evidence="2">Multi-pass membrane protein</topology>
    </subcellularLocation>
</comment>
<dbReference type="AlphaFoldDB" id="A0AA41YN13"/>
<dbReference type="Gene3D" id="3.40.50.1000">
    <property type="entry name" value="HAD superfamily/HAD-like"/>
    <property type="match status" value="1"/>
</dbReference>
<keyword evidence="8" id="KW-0597">Phosphoprotein</keyword>
<dbReference type="Gene3D" id="3.40.1110.10">
    <property type="entry name" value="Calcium-transporting ATPase, cytoplasmic domain N"/>
    <property type="match status" value="1"/>
</dbReference>
<evidence type="ECO:0000256" key="13">
    <source>
        <dbReference type="ARBA" id="ARBA00022967"/>
    </source>
</evidence>
<evidence type="ECO:0000256" key="4">
    <source>
        <dbReference type="ARBA" id="ARBA00012786"/>
    </source>
</evidence>
<evidence type="ECO:0000259" key="19">
    <source>
        <dbReference type="SMART" id="SM00831"/>
    </source>
</evidence>
<comment type="catalytic activity">
    <reaction evidence="17">
        <text>Mg(2+)(out) + ATP + H2O = Mg(2+)(in) + ADP + phosphate + H(+)</text>
        <dbReference type="Rhea" id="RHEA:10260"/>
        <dbReference type="ChEBI" id="CHEBI:15377"/>
        <dbReference type="ChEBI" id="CHEBI:15378"/>
        <dbReference type="ChEBI" id="CHEBI:18420"/>
        <dbReference type="ChEBI" id="CHEBI:30616"/>
        <dbReference type="ChEBI" id="CHEBI:43474"/>
        <dbReference type="ChEBI" id="CHEBI:456216"/>
        <dbReference type="EC" id="7.2.2.14"/>
    </reaction>
</comment>
<feature type="transmembrane region" description="Helical" evidence="18">
    <location>
        <begin position="95"/>
        <end position="112"/>
    </location>
</feature>
<evidence type="ECO:0000256" key="1">
    <source>
        <dbReference type="ARBA" id="ARBA00003954"/>
    </source>
</evidence>
<dbReference type="InterPro" id="IPR044492">
    <property type="entry name" value="P_typ_ATPase_HD_dom"/>
</dbReference>
<dbReference type="InterPro" id="IPR023214">
    <property type="entry name" value="HAD_sf"/>
</dbReference>
<dbReference type="SFLD" id="SFLDS00003">
    <property type="entry name" value="Haloacid_Dehalogenase"/>
    <property type="match status" value="1"/>
</dbReference>
<dbReference type="InterPro" id="IPR006415">
    <property type="entry name" value="P-type_ATPase_IIIB"/>
</dbReference>
<evidence type="ECO:0000256" key="16">
    <source>
        <dbReference type="ARBA" id="ARBA00029806"/>
    </source>
</evidence>
<dbReference type="EMBL" id="JAPDNT010000006">
    <property type="protein sequence ID" value="MCW3475048.1"/>
    <property type="molecule type" value="Genomic_DNA"/>
</dbReference>
<dbReference type="Pfam" id="PF00122">
    <property type="entry name" value="E1-E2_ATPase"/>
    <property type="match status" value="1"/>
</dbReference>
<evidence type="ECO:0000256" key="15">
    <source>
        <dbReference type="ARBA" id="ARBA00023136"/>
    </source>
</evidence>
<dbReference type="EC" id="7.2.2.14" evidence="4"/>
<accession>A0AA41YN13</accession>
<feature type="transmembrane region" description="Helical" evidence="18">
    <location>
        <begin position="284"/>
        <end position="302"/>
    </location>
</feature>
<keyword evidence="12" id="KW-0460">Magnesium</keyword>
<evidence type="ECO:0000256" key="17">
    <source>
        <dbReference type="ARBA" id="ARBA00047295"/>
    </source>
</evidence>
<comment type="function">
    <text evidence="1">Mediates magnesium influx to the cytosol.</text>
</comment>
<dbReference type="InterPro" id="IPR001757">
    <property type="entry name" value="P_typ_ATPase"/>
</dbReference>
<keyword evidence="15 18" id="KW-0472">Membrane</keyword>
<keyword evidence="11" id="KW-0067">ATP-binding</keyword>